<evidence type="ECO:0008006" key="7">
    <source>
        <dbReference type="Google" id="ProtNLM"/>
    </source>
</evidence>
<protein>
    <recommendedName>
        <fullName evidence="7">Integrase catalytic domain-containing protein</fullName>
    </recommendedName>
</protein>
<comment type="caution">
    <text evidence="5">The sequence shown here is derived from an EMBL/GenBank/DDBJ whole genome shotgun (WGS) entry which is preliminary data.</text>
</comment>
<feature type="domain" description="Retroviral polymerase SH3-like" evidence="4">
    <location>
        <begin position="6"/>
        <end position="66"/>
    </location>
</feature>
<evidence type="ECO:0000313" key="6">
    <source>
        <dbReference type="Proteomes" id="UP001172457"/>
    </source>
</evidence>
<dbReference type="Pfam" id="PF25597">
    <property type="entry name" value="SH3_retrovirus"/>
    <property type="match status" value="2"/>
</dbReference>
<feature type="region of interest" description="Disordered" evidence="1">
    <location>
        <begin position="820"/>
        <end position="854"/>
    </location>
</feature>
<feature type="domain" description="Reverse transcriptase Ty1/copia-type" evidence="2">
    <location>
        <begin position="235"/>
        <end position="455"/>
    </location>
</feature>
<dbReference type="SUPFAM" id="SSF56672">
    <property type="entry name" value="DNA/RNA polymerases"/>
    <property type="match status" value="2"/>
</dbReference>
<dbReference type="PANTHER" id="PTHR11439:SF498">
    <property type="entry name" value="DNAK FAMILY PROTEIN"/>
    <property type="match status" value="1"/>
</dbReference>
<dbReference type="PANTHER" id="PTHR11439">
    <property type="entry name" value="GAG-POL-RELATED RETROTRANSPOSON"/>
    <property type="match status" value="1"/>
</dbReference>
<dbReference type="EMBL" id="JARYMX010000006">
    <property type="protein sequence ID" value="KAJ9544451.1"/>
    <property type="molecule type" value="Genomic_DNA"/>
</dbReference>
<dbReference type="AlphaFoldDB" id="A0AA38SXB2"/>
<evidence type="ECO:0000259" key="4">
    <source>
        <dbReference type="Pfam" id="PF25597"/>
    </source>
</evidence>
<accession>A0AA38SXB2</accession>
<feature type="domain" description="GAG-pre-integrase" evidence="3">
    <location>
        <begin position="600"/>
        <end position="650"/>
    </location>
</feature>
<name>A0AA38SXB2_9ASTR</name>
<feature type="compositionally biased region" description="Low complexity" evidence="1">
    <location>
        <begin position="100"/>
        <end position="112"/>
    </location>
</feature>
<gene>
    <name evidence="5" type="ORF">OSB04_024158</name>
</gene>
<feature type="compositionally biased region" description="Low complexity" evidence="1">
    <location>
        <begin position="834"/>
        <end position="848"/>
    </location>
</feature>
<dbReference type="Pfam" id="PF07727">
    <property type="entry name" value="RVT_2"/>
    <property type="match status" value="2"/>
</dbReference>
<dbReference type="InterPro" id="IPR043502">
    <property type="entry name" value="DNA/RNA_pol_sf"/>
</dbReference>
<reference evidence="5" key="1">
    <citation type="submission" date="2023-03" db="EMBL/GenBank/DDBJ databases">
        <title>Chromosome-scale reference genome and RAD-based genetic map of yellow starthistle (Centaurea solstitialis) reveal putative structural variation and QTLs associated with invader traits.</title>
        <authorList>
            <person name="Reatini B."/>
            <person name="Cang F.A."/>
            <person name="Jiang Q."/>
            <person name="Mckibben M.T.W."/>
            <person name="Barker M.S."/>
            <person name="Rieseberg L.H."/>
            <person name="Dlugosch K.M."/>
        </authorList>
    </citation>
    <scope>NUCLEOTIDE SEQUENCE</scope>
    <source>
        <strain evidence="5">CAN-66</strain>
        <tissue evidence="5">Leaf</tissue>
    </source>
</reference>
<dbReference type="Gene3D" id="3.30.420.10">
    <property type="entry name" value="Ribonuclease H-like superfamily/Ribonuclease H"/>
    <property type="match status" value="1"/>
</dbReference>
<sequence length="1060" mass="120889">MRTLGCLAYYSSVETGGDKFEFRGRPGVFMGYPQGTKGFKILDIEHGKMAISRDVKFVENNFPFVHLKSKNPASGIFEVPVWHEDDYVDQTEAENVMADSTPQTEPTQSTTTHAPTDFVDFGGDMQVEDDTDVEQPHNESRAPRSTRVKLPSSRLQDYEVTLPPSVDHAKPVPDRTSSTVHPLSDYVSYNKFSASHKAFLAAITSVNEPKSFEEAMQDENWRDAMQCEIKALEDNETWTLETLPEGKHATDSKWVYKIKYKPTGETERYKARLVARGFTQIEGVDCHDTFAPVARLVTIRTLITIAVKKNWLLHQLHVNNAFLHGDLQEEVYMKMPQGFSNNEETKVCRLRKSLYGLKQASRTWYQKFTVSLLEIGYAQSNADHSLFTYRDGGKFVAILIYVDDVVITGDHVEMIQRTNDHLNTNFSIKDLGPLKYFLGIEVARMGDGMVLSQHNQFVSDPRVDHIDAVLRVLRYLKSTLGQGIFIPKSGGFNLVAYCDADWLGCPSTRRSRTGYLLLLGGALVSWKTKKQSMVSRSSVEAEYRAMATTVSEILWMRWLLKDLTIDLKNATPLYCDNQATRHIANNLVFHERTKHVEMDSKINEDSAIMWHKHLGHISKQRIQRLVDERILNWIDLTNFQVCVECIKGKQANARRLGSNRAIDVLELIYTDICGPFPTASWNGQRYFITFIDDYSRYGYLYLIHEKSQSLDVFKDFKAEVELQLGKKIKAVRSNRGGEYYGRYEGSGEQSPGKKPSINHLHVWGCPAEARAYNPHERKLDSRTISCYFVGYQECSRGFKFYNPTTKSFLRLETQDATPVQNTNEGVPLVQDNNEVPPTVEQTQQTQEVPLRRSTRERRSAIPDDYIGFLQEHETQTGIREDDPINLKEALSSSNSQKWIDAMADEMKSMKDNDVWDLVELPKDAKPIGYKWIFKSKKDSNGNIERYKARLVAKGFTQKEGIDYEETFSPVSSKDTFRTVMVLVAHYDLELQQMDVKTAFLKFHQVITSFGYQVNLVEDCVYHKFSGSSVIFLILYVDDILIATNDLALLLGTGGTNKRSG</sequence>
<dbReference type="Pfam" id="PF13976">
    <property type="entry name" value="gag_pre-integrs"/>
    <property type="match status" value="1"/>
</dbReference>
<evidence type="ECO:0000259" key="3">
    <source>
        <dbReference type="Pfam" id="PF13976"/>
    </source>
</evidence>
<feature type="domain" description="Reverse transcriptase Ty1/copia-type" evidence="2">
    <location>
        <begin position="912"/>
        <end position="1001"/>
    </location>
</feature>
<keyword evidence="6" id="KW-1185">Reference proteome</keyword>
<dbReference type="Proteomes" id="UP001172457">
    <property type="component" value="Chromosome 6"/>
</dbReference>
<dbReference type="GO" id="GO:0003676">
    <property type="term" value="F:nucleic acid binding"/>
    <property type="evidence" value="ECO:0007669"/>
    <property type="project" value="InterPro"/>
</dbReference>
<dbReference type="InterPro" id="IPR013103">
    <property type="entry name" value="RVT_2"/>
</dbReference>
<proteinExistence type="predicted"/>
<feature type="region of interest" description="Disordered" evidence="1">
    <location>
        <begin position="97"/>
        <end position="153"/>
    </location>
</feature>
<dbReference type="InterPro" id="IPR036397">
    <property type="entry name" value="RNaseH_sf"/>
</dbReference>
<dbReference type="CDD" id="cd09272">
    <property type="entry name" value="RNase_HI_RT_Ty1"/>
    <property type="match status" value="1"/>
</dbReference>
<evidence type="ECO:0000259" key="2">
    <source>
        <dbReference type="Pfam" id="PF07727"/>
    </source>
</evidence>
<organism evidence="5 6">
    <name type="scientific">Centaurea solstitialis</name>
    <name type="common">yellow star-thistle</name>
    <dbReference type="NCBI Taxonomy" id="347529"/>
    <lineage>
        <taxon>Eukaryota</taxon>
        <taxon>Viridiplantae</taxon>
        <taxon>Streptophyta</taxon>
        <taxon>Embryophyta</taxon>
        <taxon>Tracheophyta</taxon>
        <taxon>Spermatophyta</taxon>
        <taxon>Magnoliopsida</taxon>
        <taxon>eudicotyledons</taxon>
        <taxon>Gunneridae</taxon>
        <taxon>Pentapetalae</taxon>
        <taxon>asterids</taxon>
        <taxon>campanulids</taxon>
        <taxon>Asterales</taxon>
        <taxon>Asteraceae</taxon>
        <taxon>Carduoideae</taxon>
        <taxon>Cardueae</taxon>
        <taxon>Centaureinae</taxon>
        <taxon>Centaurea</taxon>
    </lineage>
</organism>
<evidence type="ECO:0000313" key="5">
    <source>
        <dbReference type="EMBL" id="KAJ9544451.1"/>
    </source>
</evidence>
<dbReference type="InterPro" id="IPR057670">
    <property type="entry name" value="SH3_retrovirus"/>
</dbReference>
<dbReference type="InterPro" id="IPR025724">
    <property type="entry name" value="GAG-pre-integrase_dom"/>
</dbReference>
<dbReference type="InterPro" id="IPR012337">
    <property type="entry name" value="RNaseH-like_sf"/>
</dbReference>
<dbReference type="SUPFAM" id="SSF53098">
    <property type="entry name" value="Ribonuclease H-like"/>
    <property type="match status" value="1"/>
</dbReference>
<feature type="domain" description="Retroviral polymerase SH3-like" evidence="4">
    <location>
        <begin position="765"/>
        <end position="808"/>
    </location>
</feature>
<evidence type="ECO:0000256" key="1">
    <source>
        <dbReference type="SAM" id="MobiDB-lite"/>
    </source>
</evidence>